<protein>
    <submittedName>
        <fullName evidence="9">Uncharacterized protein</fullName>
    </submittedName>
</protein>
<comment type="similarity">
    <text evidence="7">Belongs to the DVL/RTFL small polypeptides family.</text>
</comment>
<feature type="region of interest" description="Disordered" evidence="8">
    <location>
        <begin position="1"/>
        <end position="20"/>
    </location>
</feature>
<dbReference type="AlphaFoldDB" id="A0A978UP33"/>
<accession>A0A978UP33</accession>
<evidence type="ECO:0000313" key="10">
    <source>
        <dbReference type="Proteomes" id="UP000813462"/>
    </source>
</evidence>
<dbReference type="Proteomes" id="UP000813462">
    <property type="component" value="Unassembled WGS sequence"/>
</dbReference>
<evidence type="ECO:0000256" key="8">
    <source>
        <dbReference type="SAM" id="MobiDB-lite"/>
    </source>
</evidence>
<keyword evidence="5" id="KW-1133">Transmembrane helix</keyword>
<keyword evidence="4" id="KW-0812">Transmembrane</keyword>
<reference evidence="9" key="1">
    <citation type="journal article" date="2021" name="Front. Plant Sci.">
        <title>Chromosome-Scale Genome Assembly for Chinese Sour Jujube and Insights Into Its Genome Evolution and Domestication Signature.</title>
        <authorList>
            <person name="Shen L.-Y."/>
            <person name="Luo H."/>
            <person name="Wang X.-L."/>
            <person name="Wang X.-M."/>
            <person name="Qiu X.-J."/>
            <person name="Liu H."/>
            <person name="Zhou S.-S."/>
            <person name="Jia K.-H."/>
            <person name="Nie S."/>
            <person name="Bao Y.-T."/>
            <person name="Zhang R.-G."/>
            <person name="Yun Q.-Z."/>
            <person name="Chai Y.-H."/>
            <person name="Lu J.-Y."/>
            <person name="Li Y."/>
            <person name="Zhao S.-W."/>
            <person name="Mao J.-F."/>
            <person name="Jia S.-G."/>
            <person name="Mao Y.-M."/>
        </authorList>
    </citation>
    <scope>NUCLEOTIDE SEQUENCE</scope>
    <source>
        <strain evidence="9">AT0</strain>
        <tissue evidence="9">Leaf</tissue>
    </source>
</reference>
<evidence type="ECO:0000256" key="2">
    <source>
        <dbReference type="ARBA" id="ARBA00022473"/>
    </source>
</evidence>
<evidence type="ECO:0000313" key="9">
    <source>
        <dbReference type="EMBL" id="KAH7516585.1"/>
    </source>
</evidence>
<evidence type="ECO:0000256" key="3">
    <source>
        <dbReference type="ARBA" id="ARBA00022475"/>
    </source>
</evidence>
<dbReference type="EMBL" id="JAEACU010000010">
    <property type="protein sequence ID" value="KAH7516585.1"/>
    <property type="molecule type" value="Genomic_DNA"/>
</dbReference>
<dbReference type="GO" id="GO:0048367">
    <property type="term" value="P:shoot system development"/>
    <property type="evidence" value="ECO:0007669"/>
    <property type="project" value="UniProtKB-ARBA"/>
</dbReference>
<name>A0A978UP33_ZIZJJ</name>
<dbReference type="Pfam" id="PF08137">
    <property type="entry name" value="DVL"/>
    <property type="match status" value="1"/>
</dbReference>
<dbReference type="GO" id="GO:0008285">
    <property type="term" value="P:negative regulation of cell population proliferation"/>
    <property type="evidence" value="ECO:0007669"/>
    <property type="project" value="InterPro"/>
</dbReference>
<dbReference type="PANTHER" id="PTHR47855">
    <property type="entry name" value="OS01G0525701 PROTEIN"/>
    <property type="match status" value="1"/>
</dbReference>
<organism evidence="9 10">
    <name type="scientific">Ziziphus jujuba var. spinosa</name>
    <dbReference type="NCBI Taxonomy" id="714518"/>
    <lineage>
        <taxon>Eukaryota</taxon>
        <taxon>Viridiplantae</taxon>
        <taxon>Streptophyta</taxon>
        <taxon>Embryophyta</taxon>
        <taxon>Tracheophyta</taxon>
        <taxon>Spermatophyta</taxon>
        <taxon>Magnoliopsida</taxon>
        <taxon>eudicotyledons</taxon>
        <taxon>Gunneridae</taxon>
        <taxon>Pentapetalae</taxon>
        <taxon>rosids</taxon>
        <taxon>fabids</taxon>
        <taxon>Rosales</taxon>
        <taxon>Rhamnaceae</taxon>
        <taxon>Paliureae</taxon>
        <taxon>Ziziphus</taxon>
    </lineage>
</organism>
<keyword evidence="3" id="KW-1003">Cell membrane</keyword>
<dbReference type="PANTHER" id="PTHR47855:SF6">
    <property type="entry name" value="ROTUNDIFOLIA LIKE 8"/>
    <property type="match status" value="1"/>
</dbReference>
<dbReference type="InterPro" id="IPR012552">
    <property type="entry name" value="DVL"/>
</dbReference>
<evidence type="ECO:0000256" key="4">
    <source>
        <dbReference type="ARBA" id="ARBA00022692"/>
    </source>
</evidence>
<keyword evidence="6" id="KW-0472">Membrane</keyword>
<dbReference type="GO" id="GO:0005886">
    <property type="term" value="C:plasma membrane"/>
    <property type="evidence" value="ECO:0007669"/>
    <property type="project" value="UniProtKB-SubCell"/>
</dbReference>
<evidence type="ECO:0000256" key="7">
    <source>
        <dbReference type="ARBA" id="ARBA00024340"/>
    </source>
</evidence>
<dbReference type="InterPro" id="IPR052153">
    <property type="entry name" value="DVL/RTFL_small_peptides"/>
</dbReference>
<evidence type="ECO:0000256" key="6">
    <source>
        <dbReference type="ARBA" id="ARBA00023136"/>
    </source>
</evidence>
<gene>
    <name evidence="9" type="ORF">FEM48_Zijuj10G0150800</name>
</gene>
<keyword evidence="2" id="KW-0217">Developmental protein</keyword>
<evidence type="ECO:0000256" key="5">
    <source>
        <dbReference type="ARBA" id="ARBA00022989"/>
    </source>
</evidence>
<proteinExistence type="inferred from homology"/>
<comment type="subcellular location">
    <subcellularLocation>
        <location evidence="1">Cell membrane</location>
        <topology evidence="1">Single-pass membrane protein</topology>
    </subcellularLocation>
</comment>
<comment type="caution">
    <text evidence="9">The sequence shown here is derived from an EMBL/GenBank/DDBJ whole genome shotgun (WGS) entry which is preliminary data.</text>
</comment>
<evidence type="ECO:0000256" key="1">
    <source>
        <dbReference type="ARBA" id="ARBA00004162"/>
    </source>
</evidence>
<sequence>MKMGSHATIGGSKRRFSSRGVGGVLREQRAKLYIIRRVALASSQQTHQMLGVVQIWGSPQPEAIMLPENQAPGDLLPSGFGSVK</sequence>